<keyword evidence="4" id="KW-0964">Secreted</keyword>
<dbReference type="InterPro" id="IPR054463">
    <property type="entry name" value="PexRD54_WY"/>
</dbReference>
<evidence type="ECO:0000256" key="5">
    <source>
        <dbReference type="ARBA" id="ARBA00022729"/>
    </source>
</evidence>
<organism evidence="8 9">
    <name type="scientific">Phytophthora rubi</name>
    <dbReference type="NCBI Taxonomy" id="129364"/>
    <lineage>
        <taxon>Eukaryota</taxon>
        <taxon>Sar</taxon>
        <taxon>Stramenopiles</taxon>
        <taxon>Oomycota</taxon>
        <taxon>Peronosporomycetes</taxon>
        <taxon>Peronosporales</taxon>
        <taxon>Peronosporaceae</taxon>
        <taxon>Phytophthora</taxon>
    </lineage>
</organism>
<evidence type="ECO:0000256" key="1">
    <source>
        <dbReference type="ARBA" id="ARBA00004340"/>
    </source>
</evidence>
<evidence type="ECO:0000256" key="2">
    <source>
        <dbReference type="ARBA" id="ARBA00004613"/>
    </source>
</evidence>
<reference evidence="8 9" key="1">
    <citation type="submission" date="2018-09" db="EMBL/GenBank/DDBJ databases">
        <title>Genomic investigation of the strawberry pathogen Phytophthora fragariae indicates pathogenicity is determined by transcriptional variation in three key races.</title>
        <authorList>
            <person name="Adams T.M."/>
            <person name="Armitage A.D."/>
            <person name="Sobczyk M.K."/>
            <person name="Bates H.J."/>
            <person name="Dunwell J.M."/>
            <person name="Nellist C.F."/>
            <person name="Harrison R.J."/>
        </authorList>
    </citation>
    <scope>NUCLEOTIDE SEQUENCE [LARGE SCALE GENOMIC DNA]</scope>
    <source>
        <strain evidence="8 9">SCRP249</strain>
    </source>
</reference>
<keyword evidence="5" id="KW-0732">Signal</keyword>
<proteinExistence type="inferred from homology"/>
<dbReference type="EMBL" id="QXFV01004137">
    <property type="protein sequence ID" value="KAE8971486.1"/>
    <property type="molecule type" value="Genomic_DNA"/>
</dbReference>
<name>A0A6A3HM98_9STRA</name>
<accession>A0A6A3HM98</accession>
<dbReference type="Proteomes" id="UP000429607">
    <property type="component" value="Unassembled WGS sequence"/>
</dbReference>
<evidence type="ECO:0000313" key="8">
    <source>
        <dbReference type="EMBL" id="KAE8971486.1"/>
    </source>
</evidence>
<dbReference type="AlphaFoldDB" id="A0A6A3HM98"/>
<evidence type="ECO:0000256" key="6">
    <source>
        <dbReference type="ARBA" id="ARBA00023026"/>
    </source>
</evidence>
<feature type="domain" description="RxLR effector PexRD54 WY" evidence="7">
    <location>
        <begin position="99"/>
        <end position="136"/>
    </location>
</feature>
<comment type="caution">
    <text evidence="8">The sequence shown here is derived from an EMBL/GenBank/DDBJ whole genome shotgun (WGS) entry which is preliminary data.</text>
</comment>
<gene>
    <name evidence="8" type="ORF">PR001_g26876</name>
</gene>
<keyword evidence="6" id="KW-0843">Virulence</keyword>
<comment type="similarity">
    <text evidence="3">Belongs to the RxLR effector family.</text>
</comment>
<sequence>MVNTRYPNEVIVAKLSDRYGDVALAKMIAAAAKFDGTEKLATDLRAAQFLHWKSQGATPKEIGGMLQATVNSDDALKKVLVDYETFYGKTKVTSGYDPTWVTTDKSVDEVYKILRLDEAGDKLFDSPDLIRWASFVYKVVNKKDADYLMFTKLIDQHGDVALAKMIASATKVDSTEKLATGLRTELFRVWWLRGASPKEIDSLLQVTANSDDAIKKVSVDYEKFYGKTKLRANMEALLRGQP</sequence>
<evidence type="ECO:0000259" key="7">
    <source>
        <dbReference type="Pfam" id="PF22748"/>
    </source>
</evidence>
<evidence type="ECO:0000313" key="9">
    <source>
        <dbReference type="Proteomes" id="UP000429607"/>
    </source>
</evidence>
<dbReference type="GO" id="GO:0043657">
    <property type="term" value="C:host cell"/>
    <property type="evidence" value="ECO:0007669"/>
    <property type="project" value="UniProtKB-SubCell"/>
</dbReference>
<evidence type="ECO:0000256" key="3">
    <source>
        <dbReference type="ARBA" id="ARBA00010400"/>
    </source>
</evidence>
<protein>
    <recommendedName>
        <fullName evidence="7">RxLR effector PexRD54 WY domain-containing protein</fullName>
    </recommendedName>
</protein>
<evidence type="ECO:0000256" key="4">
    <source>
        <dbReference type="ARBA" id="ARBA00022525"/>
    </source>
</evidence>
<dbReference type="Pfam" id="PF22748">
    <property type="entry name" value="PexRD54_WY"/>
    <property type="match status" value="1"/>
</dbReference>
<dbReference type="GO" id="GO:0005576">
    <property type="term" value="C:extracellular region"/>
    <property type="evidence" value="ECO:0007669"/>
    <property type="project" value="UniProtKB-SubCell"/>
</dbReference>
<comment type="subcellular location">
    <subcellularLocation>
        <location evidence="1">Host cell</location>
    </subcellularLocation>
    <subcellularLocation>
        <location evidence="2">Secreted</location>
    </subcellularLocation>
</comment>